<dbReference type="AlphaFoldDB" id="A0A195DTN6"/>
<sequence length="245" mass="28129">VEALTARGWHCSRCRRTSRIAFVQHGEDTRQFSRTSALAATVKVTRRRLRALSNHFREVKHYFEMRNLENILNLREAEVSVYVLCKNVSRFRAKIHPGVLRVANYINPTGLARRDYQIKTRLDNENVKETNISRRESFKKFSLYLYHDKKKFSAPYRTEYKNAEIGKSIARANSTTNSSTSISTSTSSSKRSEEDNRTSASGKEERVSCYKMSPRNALMSGTNKKIASYITSNALCVAFDAFCIR</sequence>
<gene>
    <name evidence="2" type="ORF">ALC57_11858</name>
</gene>
<feature type="compositionally biased region" description="Low complexity" evidence="1">
    <location>
        <begin position="174"/>
        <end position="189"/>
    </location>
</feature>
<keyword evidence="3" id="KW-1185">Reference proteome</keyword>
<feature type="region of interest" description="Disordered" evidence="1">
    <location>
        <begin position="174"/>
        <end position="208"/>
    </location>
</feature>
<evidence type="ECO:0000313" key="2">
    <source>
        <dbReference type="EMBL" id="KYN15889.1"/>
    </source>
</evidence>
<proteinExistence type="predicted"/>
<evidence type="ECO:0000256" key="1">
    <source>
        <dbReference type="SAM" id="MobiDB-lite"/>
    </source>
</evidence>
<feature type="compositionally biased region" description="Basic and acidic residues" evidence="1">
    <location>
        <begin position="190"/>
        <end position="208"/>
    </location>
</feature>
<dbReference type="Proteomes" id="UP000078492">
    <property type="component" value="Unassembled WGS sequence"/>
</dbReference>
<organism evidence="2 3">
    <name type="scientific">Trachymyrmex cornetzi</name>
    <dbReference type="NCBI Taxonomy" id="471704"/>
    <lineage>
        <taxon>Eukaryota</taxon>
        <taxon>Metazoa</taxon>
        <taxon>Ecdysozoa</taxon>
        <taxon>Arthropoda</taxon>
        <taxon>Hexapoda</taxon>
        <taxon>Insecta</taxon>
        <taxon>Pterygota</taxon>
        <taxon>Neoptera</taxon>
        <taxon>Endopterygota</taxon>
        <taxon>Hymenoptera</taxon>
        <taxon>Apocrita</taxon>
        <taxon>Aculeata</taxon>
        <taxon>Formicoidea</taxon>
        <taxon>Formicidae</taxon>
        <taxon>Myrmicinae</taxon>
        <taxon>Trachymyrmex</taxon>
    </lineage>
</organism>
<name>A0A195DTN6_9HYME</name>
<accession>A0A195DTN6</accession>
<evidence type="ECO:0000313" key="3">
    <source>
        <dbReference type="Proteomes" id="UP000078492"/>
    </source>
</evidence>
<reference evidence="2 3" key="1">
    <citation type="submission" date="2015-09" db="EMBL/GenBank/DDBJ databases">
        <title>Trachymyrmex cornetzi WGS genome.</title>
        <authorList>
            <person name="Nygaard S."/>
            <person name="Hu H."/>
            <person name="Boomsma J."/>
            <person name="Zhang G."/>
        </authorList>
    </citation>
    <scope>NUCLEOTIDE SEQUENCE [LARGE SCALE GENOMIC DNA]</scope>
    <source>
        <strain evidence="2">Tcor2-1</strain>
        <tissue evidence="2">Whole body</tissue>
    </source>
</reference>
<protein>
    <submittedName>
        <fullName evidence="2">Uncharacterized protein</fullName>
    </submittedName>
</protein>
<feature type="non-terminal residue" evidence="2">
    <location>
        <position position="1"/>
    </location>
</feature>
<dbReference type="EMBL" id="KQ980487">
    <property type="protein sequence ID" value="KYN15889.1"/>
    <property type="molecule type" value="Genomic_DNA"/>
</dbReference>